<dbReference type="Proteomes" id="UP000321408">
    <property type="component" value="Chromosome"/>
</dbReference>
<keyword evidence="2" id="KW-1185">Reference proteome</keyword>
<organism evidence="1 2">
    <name type="scientific">Promethearchaeum syntrophicum</name>
    <dbReference type="NCBI Taxonomy" id="2594042"/>
    <lineage>
        <taxon>Archaea</taxon>
        <taxon>Promethearchaeati</taxon>
        <taxon>Promethearchaeota</taxon>
        <taxon>Promethearchaeia</taxon>
        <taxon>Promethearchaeales</taxon>
        <taxon>Promethearchaeaceae</taxon>
        <taxon>Promethearchaeum</taxon>
    </lineage>
</organism>
<evidence type="ECO:0000313" key="1">
    <source>
        <dbReference type="EMBL" id="QEE16115.2"/>
    </source>
</evidence>
<protein>
    <recommendedName>
        <fullName evidence="3">DUF2268 domain-containing protein</fullName>
    </recommendedName>
</protein>
<sequence length="292" mass="35037">MKNWKIFDTFDDFEEIWSLMENADIENQIEIWKTLYMEKWPYILKMQIESYQNDGGDWKKIAKEHVFPKLKESVQYMKQVRNELKKAIKFVAPRALQKFQLDFPLNFVIYVGIGVGAGWATEFREKPAVLYGLENIIECGWKTFESLAPLSAHEIGHLIHFHWRKDRNLPIENHSPFWQLYEEGFAMRCEHKIMEEESWHQQMGQENWVLWCKSHLSYLAQKFLDESGDNNTEMQRNFFGSWFEIEGKKQTGYYLGHEIVKSWEEEGNFKEIALMKMDEIDEKVKKTLKFFC</sequence>
<reference evidence="1 2" key="1">
    <citation type="journal article" date="2020" name="Nature">
        <title>Isolation of an archaeon at the prokaryote-eukaryote interface.</title>
        <authorList>
            <person name="Imachi H."/>
            <person name="Nobu M.K."/>
            <person name="Nakahara N."/>
            <person name="Morono Y."/>
            <person name="Ogawara M."/>
            <person name="Takaki Y."/>
            <person name="Takano Y."/>
            <person name="Uematsu K."/>
            <person name="Ikuta T."/>
            <person name="Ito M."/>
            <person name="Matsui Y."/>
            <person name="Miyazaki M."/>
            <person name="Murata K."/>
            <person name="Saito Y."/>
            <person name="Sakai S."/>
            <person name="Song C."/>
            <person name="Tasumi E."/>
            <person name="Yamanaka Y."/>
            <person name="Yamaguchi T."/>
            <person name="Kamagata Y."/>
            <person name="Tamaki H."/>
            <person name="Takai K."/>
        </authorList>
    </citation>
    <scope>NUCLEOTIDE SEQUENCE [LARGE SCALE GENOMIC DNA]</scope>
    <source>
        <strain evidence="1 2">MK-D1</strain>
    </source>
</reference>
<evidence type="ECO:0008006" key="3">
    <source>
        <dbReference type="Google" id="ProtNLM"/>
    </source>
</evidence>
<gene>
    <name evidence="1" type="ORF">DSAG12_01944</name>
</gene>
<proteinExistence type="predicted"/>
<dbReference type="AlphaFoldDB" id="A0A5B9DAV8"/>
<accession>A0A5B9DAV8</accession>
<dbReference type="EMBL" id="CP042905">
    <property type="protein sequence ID" value="QEE16115.2"/>
    <property type="molecule type" value="Genomic_DNA"/>
</dbReference>
<dbReference type="KEGG" id="psyt:DSAG12_01944"/>
<reference evidence="1 2" key="2">
    <citation type="journal article" date="2024" name="Int. J. Syst. Evol. Microbiol.">
        <title>Promethearchaeum syntrophicum gen. nov., sp. nov., an anaerobic, obligately syntrophic archaeon, the first isolate of the lineage 'Asgard' archaea, and proposal of the new archaeal phylum Promethearchaeota phyl. nov. and kingdom Promethearchaeati regn. nov.</title>
        <authorList>
            <person name="Imachi H."/>
            <person name="Nobu M.K."/>
            <person name="Kato S."/>
            <person name="Takaki Y."/>
            <person name="Miyazaki M."/>
            <person name="Miyata M."/>
            <person name="Ogawara M."/>
            <person name="Saito Y."/>
            <person name="Sakai S."/>
            <person name="Tahara Y.O."/>
            <person name="Takano Y."/>
            <person name="Tasumi E."/>
            <person name="Uematsu K."/>
            <person name="Yoshimura T."/>
            <person name="Itoh T."/>
            <person name="Ohkuma M."/>
            <person name="Takai K."/>
        </authorList>
    </citation>
    <scope>NUCLEOTIDE SEQUENCE [LARGE SCALE GENOMIC DNA]</scope>
    <source>
        <strain evidence="1 2">MK-D1</strain>
    </source>
</reference>
<evidence type="ECO:0000313" key="2">
    <source>
        <dbReference type="Proteomes" id="UP000321408"/>
    </source>
</evidence>
<dbReference type="OrthoDB" id="103533at2157"/>
<name>A0A5B9DAV8_9ARCH</name>